<evidence type="ECO:0000313" key="1">
    <source>
        <dbReference type="EMBL" id="KJZ81668.1"/>
    </source>
</evidence>
<organism evidence="1 2">
    <name type="scientific">Candidatus Liberibacter solanacearum</name>
    <dbReference type="NCBI Taxonomy" id="556287"/>
    <lineage>
        <taxon>Bacteria</taxon>
        <taxon>Pseudomonadati</taxon>
        <taxon>Pseudomonadota</taxon>
        <taxon>Alphaproteobacteria</taxon>
        <taxon>Hyphomicrobiales</taxon>
        <taxon>Rhizobiaceae</taxon>
        <taxon>Liberibacter</taxon>
    </lineage>
</organism>
<dbReference type="AlphaFoldDB" id="A0A0F4VJK0"/>
<dbReference type="EMBL" id="JMTK01000002">
    <property type="protein sequence ID" value="KJZ81668.1"/>
    <property type="molecule type" value="Genomic_DNA"/>
</dbReference>
<accession>A0A0F4VJK0</accession>
<name>A0A0F4VJK0_9HYPH</name>
<gene>
    <name evidence="1" type="ORF">DJ66_0390</name>
</gene>
<dbReference type="Proteomes" id="UP000033731">
    <property type="component" value="Unassembled WGS sequence"/>
</dbReference>
<reference evidence="1 2" key="1">
    <citation type="journal article" date="2015" name="Phytopathology">
        <title>Genomes of Candidatus Liberibacter solanacearum haplotype A from New Zealand and the USA suggest significant genome plasticity in the species.</title>
        <authorList>
            <person name="Thompson S.M."/>
            <person name="Johnson C.P."/>
            <person name="Lu A.Y."/>
            <person name="Frampton R.A."/>
            <person name="Sullivan K.L."/>
            <person name="Fiers M.W."/>
            <person name="Crowhurst R.N."/>
            <person name="Pitman A.R."/>
            <person name="Scott I."/>
            <person name="Gudmestad N.C."/>
            <person name="Smith G.R."/>
        </authorList>
    </citation>
    <scope>NUCLEOTIDE SEQUENCE [LARGE SCALE GENOMIC DNA]</scope>
    <source>
        <strain evidence="1 2">LsoNZ1</strain>
    </source>
</reference>
<evidence type="ECO:0000313" key="2">
    <source>
        <dbReference type="Proteomes" id="UP000033731"/>
    </source>
</evidence>
<keyword evidence="2" id="KW-1185">Reference proteome</keyword>
<proteinExistence type="predicted"/>
<protein>
    <submittedName>
        <fullName evidence="1">Uncharacterized protein</fullName>
    </submittedName>
</protein>
<dbReference type="PATRIC" id="fig|556287.9.peg.410"/>
<sequence>MPLNRDEYQFFLRYLYDCILFTESMIKTTSLELPTIRL</sequence>
<comment type="caution">
    <text evidence="1">The sequence shown here is derived from an EMBL/GenBank/DDBJ whole genome shotgun (WGS) entry which is preliminary data.</text>
</comment>